<feature type="transmembrane region" description="Helical" evidence="1">
    <location>
        <begin position="35"/>
        <end position="59"/>
    </location>
</feature>
<dbReference type="EMBL" id="ML978169">
    <property type="protein sequence ID" value="KAF2032934.1"/>
    <property type="molecule type" value="Genomic_DNA"/>
</dbReference>
<keyword evidence="3" id="KW-1185">Reference proteome</keyword>
<evidence type="ECO:0000256" key="1">
    <source>
        <dbReference type="SAM" id="Phobius"/>
    </source>
</evidence>
<organism evidence="2 3">
    <name type="scientific">Setomelanomma holmii</name>
    <dbReference type="NCBI Taxonomy" id="210430"/>
    <lineage>
        <taxon>Eukaryota</taxon>
        <taxon>Fungi</taxon>
        <taxon>Dikarya</taxon>
        <taxon>Ascomycota</taxon>
        <taxon>Pezizomycotina</taxon>
        <taxon>Dothideomycetes</taxon>
        <taxon>Pleosporomycetidae</taxon>
        <taxon>Pleosporales</taxon>
        <taxon>Pleosporineae</taxon>
        <taxon>Phaeosphaeriaceae</taxon>
        <taxon>Setomelanomma</taxon>
    </lineage>
</organism>
<keyword evidence="1" id="KW-0472">Membrane</keyword>
<name>A0A9P4HG10_9PLEO</name>
<gene>
    <name evidence="2" type="ORF">EK21DRAFT_41030</name>
</gene>
<dbReference type="Proteomes" id="UP000799777">
    <property type="component" value="Unassembled WGS sequence"/>
</dbReference>
<reference evidence="2" key="1">
    <citation type="journal article" date="2020" name="Stud. Mycol.">
        <title>101 Dothideomycetes genomes: a test case for predicting lifestyles and emergence of pathogens.</title>
        <authorList>
            <person name="Haridas S."/>
            <person name="Albert R."/>
            <person name="Binder M."/>
            <person name="Bloem J."/>
            <person name="Labutti K."/>
            <person name="Salamov A."/>
            <person name="Andreopoulos B."/>
            <person name="Baker S."/>
            <person name="Barry K."/>
            <person name="Bills G."/>
            <person name="Bluhm B."/>
            <person name="Cannon C."/>
            <person name="Castanera R."/>
            <person name="Culley D."/>
            <person name="Daum C."/>
            <person name="Ezra D."/>
            <person name="Gonzalez J."/>
            <person name="Henrissat B."/>
            <person name="Kuo A."/>
            <person name="Liang C."/>
            <person name="Lipzen A."/>
            <person name="Lutzoni F."/>
            <person name="Magnuson J."/>
            <person name="Mondo S."/>
            <person name="Nolan M."/>
            <person name="Ohm R."/>
            <person name="Pangilinan J."/>
            <person name="Park H.-J."/>
            <person name="Ramirez L."/>
            <person name="Alfaro M."/>
            <person name="Sun H."/>
            <person name="Tritt A."/>
            <person name="Yoshinaga Y."/>
            <person name="Zwiers L.-H."/>
            <person name="Turgeon B."/>
            <person name="Goodwin S."/>
            <person name="Spatafora J."/>
            <person name="Crous P."/>
            <person name="Grigoriev I."/>
        </authorList>
    </citation>
    <scope>NUCLEOTIDE SEQUENCE</scope>
    <source>
        <strain evidence="2">CBS 110217</strain>
    </source>
</reference>
<keyword evidence="1" id="KW-0812">Transmembrane</keyword>
<evidence type="ECO:0000313" key="2">
    <source>
        <dbReference type="EMBL" id="KAF2032934.1"/>
    </source>
</evidence>
<proteinExistence type="predicted"/>
<sequence length="91" mass="10630">DHHVLRLLKKWRQPFDDADFHFEPSREHLRRSQSVFGYVKMLGGQQLITGFAILIVGLASRCQITSNEFNVVTSLAYFAMYVHILSWHVVR</sequence>
<feature type="non-terminal residue" evidence="2">
    <location>
        <position position="1"/>
    </location>
</feature>
<comment type="caution">
    <text evidence="2">The sequence shown here is derived from an EMBL/GenBank/DDBJ whole genome shotgun (WGS) entry which is preliminary data.</text>
</comment>
<feature type="non-terminal residue" evidence="2">
    <location>
        <position position="91"/>
    </location>
</feature>
<dbReference type="AlphaFoldDB" id="A0A9P4HG10"/>
<evidence type="ECO:0000313" key="3">
    <source>
        <dbReference type="Proteomes" id="UP000799777"/>
    </source>
</evidence>
<accession>A0A9P4HG10</accession>
<keyword evidence="1" id="KW-1133">Transmembrane helix</keyword>
<feature type="transmembrane region" description="Helical" evidence="1">
    <location>
        <begin position="71"/>
        <end position="90"/>
    </location>
</feature>
<dbReference type="OrthoDB" id="5427664at2759"/>
<protein>
    <submittedName>
        <fullName evidence="2">Uncharacterized protein</fullName>
    </submittedName>
</protein>